<dbReference type="RefSeq" id="XP_008088237.1">
    <property type="nucleotide sequence ID" value="XM_008090046.1"/>
</dbReference>
<proteinExistence type="predicted"/>
<feature type="compositionally biased region" description="Polar residues" evidence="1">
    <location>
        <begin position="177"/>
        <end position="214"/>
    </location>
</feature>
<feature type="region of interest" description="Disordered" evidence="1">
    <location>
        <begin position="85"/>
        <end position="127"/>
    </location>
</feature>
<feature type="compositionally biased region" description="Basic and acidic residues" evidence="1">
    <location>
        <begin position="215"/>
        <end position="224"/>
    </location>
</feature>
<evidence type="ECO:0000313" key="3">
    <source>
        <dbReference type="EMBL" id="EPE24149.1"/>
    </source>
</evidence>
<feature type="compositionally biased region" description="Basic residues" evidence="1">
    <location>
        <begin position="114"/>
        <end position="127"/>
    </location>
</feature>
<dbReference type="EMBL" id="KE145373">
    <property type="protein sequence ID" value="EPE24149.1"/>
    <property type="molecule type" value="Genomic_DNA"/>
</dbReference>
<evidence type="ECO:0000259" key="2">
    <source>
        <dbReference type="Pfam" id="PF13926"/>
    </source>
</evidence>
<feature type="region of interest" description="Disordered" evidence="1">
    <location>
        <begin position="1"/>
        <end position="35"/>
    </location>
</feature>
<dbReference type="Pfam" id="PF13926">
    <property type="entry name" value="DUF4211"/>
    <property type="match status" value="1"/>
</dbReference>
<reference evidence="3 4" key="1">
    <citation type="journal article" date="2013" name="BMC Genomics">
        <title>Genomics-driven discovery of the pneumocandin biosynthetic gene cluster in the fungus Glarea lozoyensis.</title>
        <authorList>
            <person name="Chen L."/>
            <person name="Yue Q."/>
            <person name="Zhang X."/>
            <person name="Xiang M."/>
            <person name="Wang C."/>
            <person name="Li S."/>
            <person name="Che Y."/>
            <person name="Ortiz-Lopez F.J."/>
            <person name="Bills G.F."/>
            <person name="Liu X."/>
            <person name="An Z."/>
        </authorList>
    </citation>
    <scope>NUCLEOTIDE SEQUENCE [LARGE SCALE GENOMIC DNA]</scope>
    <source>
        <strain evidence="4">ATCC 20868 / MF5171</strain>
    </source>
</reference>
<keyword evidence="4" id="KW-1185">Reference proteome</keyword>
<dbReference type="AlphaFoldDB" id="S3CFW4"/>
<gene>
    <name evidence="3" type="ORF">GLAREA_07999</name>
</gene>
<protein>
    <recommendedName>
        <fullName evidence="2">DUF4211 domain-containing protein</fullName>
    </recommendedName>
</protein>
<dbReference type="InterPro" id="IPR025451">
    <property type="entry name" value="DUF4211"/>
</dbReference>
<feature type="compositionally biased region" description="Low complexity" evidence="1">
    <location>
        <begin position="52"/>
        <end position="61"/>
    </location>
</feature>
<dbReference type="Proteomes" id="UP000016922">
    <property type="component" value="Unassembled WGS sequence"/>
</dbReference>
<evidence type="ECO:0000256" key="1">
    <source>
        <dbReference type="SAM" id="MobiDB-lite"/>
    </source>
</evidence>
<dbReference type="GeneID" id="19467050"/>
<sequence length="428" mass="48433">MRRVKSASGKLSIAQSAASILPGQERDNIGKTRFQSSIIVGQPEAVIKEHSTSNNSSSSRSSIIIENHGLRRNSSLRVLSKKIYAESDSQSDEKTPSSISKKIKRPRREETVKKTRPSKRIRRQVRRKVACALPSDDEDQLLRPSISNEKALLPQSQEVKKVIVQPATVPISRRNWVKNQNKPPSDTDSAEKSGNSKNSQPSICKQNKARNGNTNKEHFGNESPETKHIDLLSHYKNLIHLILHRLLNPTSTPPSTLTISSATLASHLSQTATALSSPSWTPLFLNALQHRPSIFIRLSNPRESICDACGAEANLNSTLTFKDRPYNPHNLRFEAQGTDILRYEVDEACRRKAEKCHGLWHWRWMVLQRVKTMLDREGVNSRRERGKRKSMSAAARERHVERFLGVVVGGELVTDGYRRYRNLRRLRA</sequence>
<evidence type="ECO:0000313" key="4">
    <source>
        <dbReference type="Proteomes" id="UP000016922"/>
    </source>
</evidence>
<dbReference type="KEGG" id="glz:GLAREA_07999"/>
<dbReference type="HOGENOM" id="CLU_641008_0_0_1"/>
<feature type="region of interest" description="Disordered" evidence="1">
    <location>
        <begin position="42"/>
        <end position="61"/>
    </location>
</feature>
<feature type="domain" description="DUF4211" evidence="2">
    <location>
        <begin position="218"/>
        <end position="331"/>
    </location>
</feature>
<name>S3CFW4_GLAL2</name>
<accession>S3CFW4</accession>
<organism evidence="3 4">
    <name type="scientific">Glarea lozoyensis (strain ATCC 20868 / MF5171)</name>
    <dbReference type="NCBI Taxonomy" id="1116229"/>
    <lineage>
        <taxon>Eukaryota</taxon>
        <taxon>Fungi</taxon>
        <taxon>Dikarya</taxon>
        <taxon>Ascomycota</taxon>
        <taxon>Pezizomycotina</taxon>
        <taxon>Leotiomycetes</taxon>
        <taxon>Helotiales</taxon>
        <taxon>Helotiaceae</taxon>
        <taxon>Glarea</taxon>
    </lineage>
</organism>
<feature type="region of interest" description="Disordered" evidence="1">
    <location>
        <begin position="174"/>
        <end position="224"/>
    </location>
</feature>